<sequence>MAILNLPHWGLVTTTILSCLASPALLAPVESDTERRGSQPVRIPMGQSFHGPTFNLTYGNPPQTMVMLDDWTWHSTWFYTPNCKGNYSVPNCVLPGQNFFDYKKSSTFHQTSDAVQTFSGTDYAPGLPFTVNFGTDKMCLPDRNSHDNICKPKVEVEVSDLPYEFPVVEDIGGIFGYAPVLNGFNATFLPAPYQFMQAGAFSKEVGWHMCTALKNKKSCDNQDYLTILGGTETSVYRAQSMQEHPIVVTPCINAGNLNLSPARDNYWSASWTGLWIGGKSVALSAPSTGQPPVPDASCNTINPVAIFDEGKFGDGAPIPLAAFPSIVNATGAVKINGSAVILNQGKQGLYSVSCNKINSLPNLTYELSGKQNITVTPDMYIDKVAMPGTCLLNARAWDRTKNGAQTFFGTTVIEKTYLKFDYEKRTVGVAPLNNNLF</sequence>
<dbReference type="PANTHER" id="PTHR47966">
    <property type="entry name" value="BETA-SITE APP-CLEAVING ENZYME, ISOFORM A-RELATED"/>
    <property type="match status" value="1"/>
</dbReference>
<evidence type="ECO:0000313" key="4">
    <source>
        <dbReference type="EMBL" id="KAL2039783.1"/>
    </source>
</evidence>
<dbReference type="InterPro" id="IPR001461">
    <property type="entry name" value="Aspartic_peptidase_A1"/>
</dbReference>
<dbReference type="Gene3D" id="2.40.70.10">
    <property type="entry name" value="Acid Proteases"/>
    <property type="match status" value="2"/>
</dbReference>
<organism evidence="4 5">
    <name type="scientific">Stereocaulon virgatum</name>
    <dbReference type="NCBI Taxonomy" id="373712"/>
    <lineage>
        <taxon>Eukaryota</taxon>
        <taxon>Fungi</taxon>
        <taxon>Dikarya</taxon>
        <taxon>Ascomycota</taxon>
        <taxon>Pezizomycotina</taxon>
        <taxon>Lecanoromycetes</taxon>
        <taxon>OSLEUM clade</taxon>
        <taxon>Lecanoromycetidae</taxon>
        <taxon>Lecanorales</taxon>
        <taxon>Lecanorineae</taxon>
        <taxon>Stereocaulaceae</taxon>
        <taxon>Stereocaulon</taxon>
    </lineage>
</organism>
<dbReference type="InterPro" id="IPR033121">
    <property type="entry name" value="PEPTIDASE_A1"/>
</dbReference>
<dbReference type="EMBL" id="JBEFKJ010000024">
    <property type="protein sequence ID" value="KAL2039783.1"/>
    <property type="molecule type" value="Genomic_DNA"/>
</dbReference>
<dbReference type="PROSITE" id="PS51767">
    <property type="entry name" value="PEPTIDASE_A1"/>
    <property type="match status" value="1"/>
</dbReference>
<dbReference type="SUPFAM" id="SSF50630">
    <property type="entry name" value="Acid proteases"/>
    <property type="match status" value="1"/>
</dbReference>
<protein>
    <recommendedName>
        <fullName evidence="3">Peptidase A1 domain-containing protein</fullName>
    </recommendedName>
</protein>
<reference evidence="4 5" key="1">
    <citation type="submission" date="2024-09" db="EMBL/GenBank/DDBJ databases">
        <title>Rethinking Asexuality: The Enigmatic Case of Functional Sexual Genes in Lepraria (Stereocaulaceae).</title>
        <authorList>
            <person name="Doellman M."/>
            <person name="Sun Y."/>
            <person name="Barcenas-Pena A."/>
            <person name="Lumbsch H.T."/>
            <person name="Grewe F."/>
        </authorList>
    </citation>
    <scope>NUCLEOTIDE SEQUENCE [LARGE SCALE GENOMIC DNA]</scope>
    <source>
        <strain evidence="4 5">Mercado 3170</strain>
    </source>
</reference>
<name>A0ABR4A402_9LECA</name>
<dbReference type="PANTHER" id="PTHR47966:SF51">
    <property type="entry name" value="BETA-SITE APP-CLEAVING ENZYME, ISOFORM A-RELATED"/>
    <property type="match status" value="1"/>
</dbReference>
<proteinExistence type="inferred from homology"/>
<dbReference type="Proteomes" id="UP001590950">
    <property type="component" value="Unassembled WGS sequence"/>
</dbReference>
<comment type="similarity">
    <text evidence="1">Belongs to the peptidase A1 family.</text>
</comment>
<keyword evidence="2" id="KW-0732">Signal</keyword>
<evidence type="ECO:0000259" key="3">
    <source>
        <dbReference type="PROSITE" id="PS51767"/>
    </source>
</evidence>
<keyword evidence="5" id="KW-1185">Reference proteome</keyword>
<evidence type="ECO:0000256" key="1">
    <source>
        <dbReference type="ARBA" id="ARBA00007447"/>
    </source>
</evidence>
<feature type="signal peptide" evidence="2">
    <location>
        <begin position="1"/>
        <end position="31"/>
    </location>
</feature>
<gene>
    <name evidence="4" type="ORF">N7G274_007642</name>
</gene>
<evidence type="ECO:0000256" key="2">
    <source>
        <dbReference type="SAM" id="SignalP"/>
    </source>
</evidence>
<feature type="chain" id="PRO_5045791658" description="Peptidase A1 domain-containing protein" evidence="2">
    <location>
        <begin position="32"/>
        <end position="437"/>
    </location>
</feature>
<accession>A0ABR4A402</accession>
<evidence type="ECO:0000313" key="5">
    <source>
        <dbReference type="Proteomes" id="UP001590950"/>
    </source>
</evidence>
<dbReference type="Pfam" id="PF00026">
    <property type="entry name" value="Asp"/>
    <property type="match status" value="1"/>
</dbReference>
<dbReference type="InterPro" id="IPR021109">
    <property type="entry name" value="Peptidase_aspartic_dom_sf"/>
</dbReference>
<feature type="domain" description="Peptidase A1" evidence="3">
    <location>
        <begin position="52"/>
        <end position="430"/>
    </location>
</feature>
<comment type="caution">
    <text evidence="4">The sequence shown here is derived from an EMBL/GenBank/DDBJ whole genome shotgun (WGS) entry which is preliminary data.</text>
</comment>